<accession>A0A183U615</accession>
<evidence type="ECO:0000256" key="1">
    <source>
        <dbReference type="SAM" id="MobiDB-lite"/>
    </source>
</evidence>
<protein>
    <submittedName>
        <fullName evidence="2 4">Uncharacterized protein</fullName>
    </submittedName>
</protein>
<evidence type="ECO:0000313" key="2">
    <source>
        <dbReference type="EMBL" id="VDM29652.1"/>
    </source>
</evidence>
<dbReference type="AlphaFoldDB" id="A0A183U615"/>
<keyword evidence="3" id="KW-1185">Reference proteome</keyword>
<name>A0A183U615_TOXCA</name>
<dbReference type="WBParaSite" id="TCNE_0000393501-mRNA-1">
    <property type="protein sequence ID" value="TCNE_0000393501-mRNA-1"/>
    <property type="gene ID" value="TCNE_0000393501"/>
</dbReference>
<dbReference type="Proteomes" id="UP000050794">
    <property type="component" value="Unassembled WGS sequence"/>
</dbReference>
<dbReference type="EMBL" id="UYWY01005748">
    <property type="protein sequence ID" value="VDM29652.1"/>
    <property type="molecule type" value="Genomic_DNA"/>
</dbReference>
<evidence type="ECO:0000313" key="4">
    <source>
        <dbReference type="WBParaSite" id="TCNE_0000393501-mRNA-1"/>
    </source>
</evidence>
<reference evidence="2 3" key="2">
    <citation type="submission" date="2018-11" db="EMBL/GenBank/DDBJ databases">
        <authorList>
            <consortium name="Pathogen Informatics"/>
        </authorList>
    </citation>
    <scope>NUCLEOTIDE SEQUENCE [LARGE SCALE GENOMIC DNA]</scope>
</reference>
<proteinExistence type="predicted"/>
<feature type="region of interest" description="Disordered" evidence="1">
    <location>
        <begin position="1"/>
        <end position="30"/>
    </location>
</feature>
<reference evidence="4" key="1">
    <citation type="submission" date="2016-06" db="UniProtKB">
        <authorList>
            <consortium name="WormBaseParasite"/>
        </authorList>
    </citation>
    <scope>IDENTIFICATION</scope>
</reference>
<gene>
    <name evidence="2" type="ORF">TCNE_LOCUS3935</name>
</gene>
<feature type="compositionally biased region" description="Basic residues" evidence="1">
    <location>
        <begin position="13"/>
        <end position="22"/>
    </location>
</feature>
<sequence length="30" mass="3586">MVEEEMEVEEVPKKKKKKKHSKTGVQENEE</sequence>
<organism evidence="3 4">
    <name type="scientific">Toxocara canis</name>
    <name type="common">Canine roundworm</name>
    <dbReference type="NCBI Taxonomy" id="6265"/>
    <lineage>
        <taxon>Eukaryota</taxon>
        <taxon>Metazoa</taxon>
        <taxon>Ecdysozoa</taxon>
        <taxon>Nematoda</taxon>
        <taxon>Chromadorea</taxon>
        <taxon>Rhabditida</taxon>
        <taxon>Spirurina</taxon>
        <taxon>Ascaridomorpha</taxon>
        <taxon>Ascaridoidea</taxon>
        <taxon>Toxocaridae</taxon>
        <taxon>Toxocara</taxon>
    </lineage>
</organism>
<evidence type="ECO:0000313" key="3">
    <source>
        <dbReference type="Proteomes" id="UP000050794"/>
    </source>
</evidence>